<evidence type="ECO:0000313" key="4">
    <source>
        <dbReference type="Proteomes" id="UP001303115"/>
    </source>
</evidence>
<feature type="region of interest" description="Disordered" evidence="1">
    <location>
        <begin position="525"/>
        <end position="601"/>
    </location>
</feature>
<feature type="compositionally biased region" description="Low complexity" evidence="1">
    <location>
        <begin position="122"/>
        <end position="137"/>
    </location>
</feature>
<feature type="region of interest" description="Disordered" evidence="1">
    <location>
        <begin position="455"/>
        <end position="503"/>
    </location>
</feature>
<evidence type="ECO:0000256" key="1">
    <source>
        <dbReference type="SAM" id="MobiDB-lite"/>
    </source>
</evidence>
<evidence type="ECO:0000259" key="2">
    <source>
        <dbReference type="PROSITE" id="PS00028"/>
    </source>
</evidence>
<organism evidence="3 4">
    <name type="scientific">Parachaetomium inaequale</name>
    <dbReference type="NCBI Taxonomy" id="2588326"/>
    <lineage>
        <taxon>Eukaryota</taxon>
        <taxon>Fungi</taxon>
        <taxon>Dikarya</taxon>
        <taxon>Ascomycota</taxon>
        <taxon>Pezizomycotina</taxon>
        <taxon>Sordariomycetes</taxon>
        <taxon>Sordariomycetidae</taxon>
        <taxon>Sordariales</taxon>
        <taxon>Chaetomiaceae</taxon>
        <taxon>Parachaetomium</taxon>
    </lineage>
</organism>
<evidence type="ECO:0000313" key="3">
    <source>
        <dbReference type="EMBL" id="KAK4034100.1"/>
    </source>
</evidence>
<feature type="domain" description="C2H2-type" evidence="2">
    <location>
        <begin position="801"/>
        <end position="824"/>
    </location>
</feature>
<dbReference type="Pfam" id="PF26082">
    <property type="entry name" value="zf-C2H2_AcuF"/>
    <property type="match status" value="1"/>
</dbReference>
<proteinExistence type="predicted"/>
<feature type="region of interest" description="Disordered" evidence="1">
    <location>
        <begin position="119"/>
        <end position="207"/>
    </location>
</feature>
<protein>
    <recommendedName>
        <fullName evidence="2">C2H2-type domain-containing protein</fullName>
    </recommendedName>
</protein>
<feature type="compositionally biased region" description="Polar residues" evidence="1">
    <location>
        <begin position="525"/>
        <end position="542"/>
    </location>
</feature>
<dbReference type="Proteomes" id="UP001303115">
    <property type="component" value="Unassembled WGS sequence"/>
</dbReference>
<sequence length="1150" mass="125826">MSSTYTLYPPGPDEQPRSIPPQDHPQYLNPFSPQLDSNSSSPGLNIHTPAESISTLSVHYQSSEFSEADDPFFGVNFNTLDAASPSFLDDDILPFNGNGPLVDSLGVQVAPTHTQHVRRAAPYLPLSPDKSPSLPGGSPNGQLKEEAATRGVFPDLARTSVAPRDLSLTHESSPAPVSKHAGFQLTPKTNESTESSDDGLAPAAVMQSPRVTVSQWDRDHFGGSHALKTEQPQSRGAPALSAARDGAGRWIPDQSTGQGGLGPAARSAAQVESINDLATQRDRDERNHEVDEWLERYAPVSHSTAQAVEQPADAPREDDNIPQREISTGDRTENKPVPGQTYYVETGGELTREDLEIMRQGRTWEDAPIPFSISQSNSTAYQPQTSHAAMERYQRMCRDNDSIVSRAATWGTRRLSLPSIIDADVQVAGNLFKKLSLSRGDTRRPSILEGIRGLVRKPSNSGKRNRPELDDASSFMTESSMERKERQAKLAPPSPKPGWARKQSVPSINTAFVDVGSRIASIGTNHARTSSVSAASITSPRSPSGLGLSVKRPLNRLRSKSDTSGIVDLWKKSGGPPVPNTKVTAPDADDDEDDEDDLYEDGDMKEESNKLIDDTTPNFAGFQQHVLKLNPLLNTSNTYLVDRIAHQQCVRYKGLLNLRVKHLQAIAASNCACGSMCIALGGSANILDSKGDQRGLDPLSARYDGSDGDITPLEGAVNKDSFPQDIPIPPTASLPAEFECQLCFTAKKFQKPSDWTKHVHEDVQPFTCTWERCKEPKMFKRKADWVRHENEGHRHLEWWTCDVDDCRHKCYRRDNFLQHLVREHKFVEPKVKTKAAIKRAGGIDPTWAKVEQCHQETAELPQHEPCRFCGKTFPSWKKLTVHLAKHMEHISLPVLKLVAKKELDEDTIISPVQDPPPRPFPTAFTPNKPDQHLPFGPSPTTMSMPRQPAGHMTYPHQAPPLGMYPIPPPPQAYSAAAAAAGLYSPNFDSLTHHAQINNMSPMGHHHQHQHQHQHQHHGGFQSLNSQAAFPTLPVTSAAAAAGGYMTAPQTQTNAFMTMASDIEPFPALSMDALGLHHGMQDPSAVAGAVVGGQLPYGGGVANGGGVMDAQGLSVEHHHLQQQQQHQQFTPQRSVSPYGRSPNVPQGGFYQ</sequence>
<feature type="compositionally biased region" description="Polar residues" evidence="1">
    <location>
        <begin position="29"/>
        <end position="43"/>
    </location>
</feature>
<gene>
    <name evidence="3" type="ORF">C8A01DRAFT_49438</name>
</gene>
<dbReference type="EMBL" id="MU854495">
    <property type="protein sequence ID" value="KAK4034100.1"/>
    <property type="molecule type" value="Genomic_DNA"/>
</dbReference>
<feature type="compositionally biased region" description="Pro residues" evidence="1">
    <location>
        <begin position="9"/>
        <end position="23"/>
    </location>
</feature>
<feature type="region of interest" description="Disordered" evidence="1">
    <location>
        <begin position="296"/>
        <end position="340"/>
    </location>
</feature>
<feature type="region of interest" description="Disordered" evidence="1">
    <location>
        <begin position="1"/>
        <end position="48"/>
    </location>
</feature>
<feature type="region of interest" description="Disordered" evidence="1">
    <location>
        <begin position="220"/>
        <end position="266"/>
    </location>
</feature>
<dbReference type="InterPro" id="IPR058925">
    <property type="entry name" value="zf-C2H2_AcuF"/>
</dbReference>
<accession>A0AAN6PB06</accession>
<feature type="region of interest" description="Disordered" evidence="1">
    <location>
        <begin position="1115"/>
        <end position="1150"/>
    </location>
</feature>
<dbReference type="SMART" id="SM00355">
    <property type="entry name" value="ZnF_C2H2"/>
    <property type="match status" value="3"/>
</dbReference>
<dbReference type="AlphaFoldDB" id="A0AAN6PB06"/>
<reference evidence="4" key="1">
    <citation type="journal article" date="2023" name="Mol. Phylogenet. Evol.">
        <title>Genome-scale phylogeny and comparative genomics of the fungal order Sordariales.</title>
        <authorList>
            <person name="Hensen N."/>
            <person name="Bonometti L."/>
            <person name="Westerberg I."/>
            <person name="Brannstrom I.O."/>
            <person name="Guillou S."/>
            <person name="Cros-Aarteil S."/>
            <person name="Calhoun S."/>
            <person name="Haridas S."/>
            <person name="Kuo A."/>
            <person name="Mondo S."/>
            <person name="Pangilinan J."/>
            <person name="Riley R."/>
            <person name="LaButti K."/>
            <person name="Andreopoulos B."/>
            <person name="Lipzen A."/>
            <person name="Chen C."/>
            <person name="Yan M."/>
            <person name="Daum C."/>
            <person name="Ng V."/>
            <person name="Clum A."/>
            <person name="Steindorff A."/>
            <person name="Ohm R.A."/>
            <person name="Martin F."/>
            <person name="Silar P."/>
            <person name="Natvig D.O."/>
            <person name="Lalanne C."/>
            <person name="Gautier V."/>
            <person name="Ament-Velasquez S.L."/>
            <person name="Kruys A."/>
            <person name="Hutchinson M.I."/>
            <person name="Powell A.J."/>
            <person name="Barry K."/>
            <person name="Miller A.N."/>
            <person name="Grigoriev I.V."/>
            <person name="Debuchy R."/>
            <person name="Gladieux P."/>
            <person name="Hiltunen Thoren M."/>
            <person name="Johannesson H."/>
        </authorList>
    </citation>
    <scope>NUCLEOTIDE SEQUENCE [LARGE SCALE GENOMIC DNA]</scope>
    <source>
        <strain evidence="4">CBS 284.82</strain>
    </source>
</reference>
<name>A0AAN6PB06_9PEZI</name>
<dbReference type="InterPro" id="IPR013087">
    <property type="entry name" value="Znf_C2H2_type"/>
</dbReference>
<comment type="caution">
    <text evidence="3">The sequence shown here is derived from an EMBL/GenBank/DDBJ whole genome shotgun (WGS) entry which is preliminary data.</text>
</comment>
<feature type="domain" description="C2H2-type" evidence="2">
    <location>
        <begin position="866"/>
        <end position="886"/>
    </location>
</feature>
<keyword evidence="4" id="KW-1185">Reference proteome</keyword>
<dbReference type="PROSITE" id="PS00028">
    <property type="entry name" value="ZINC_FINGER_C2H2_1"/>
    <property type="match status" value="2"/>
</dbReference>
<feature type="compositionally biased region" description="Acidic residues" evidence="1">
    <location>
        <begin position="587"/>
        <end position="601"/>
    </location>
</feature>
<dbReference type="PANTHER" id="PTHR35391:SF3">
    <property type="entry name" value="FINGER DOMAIN PROTEIN, PUTATIVE (AFU_ORTHOLOGUE AFUA_8G04300)-RELATED"/>
    <property type="match status" value="1"/>
</dbReference>
<feature type="compositionally biased region" description="Basic and acidic residues" evidence="1">
    <location>
        <begin position="314"/>
        <end position="334"/>
    </location>
</feature>
<dbReference type="PANTHER" id="PTHR35391">
    <property type="entry name" value="C2H2-TYPE DOMAIN-CONTAINING PROTEIN-RELATED"/>
    <property type="match status" value="1"/>
</dbReference>